<dbReference type="AlphaFoldDB" id="A0A9W5T9U9"/>
<keyword evidence="2" id="KW-1185">Reference proteome</keyword>
<gene>
    <name evidence="1" type="ORF">BaOVIS_008400</name>
</gene>
<accession>A0A9W5T9U9</accession>
<evidence type="ECO:0000313" key="1">
    <source>
        <dbReference type="EMBL" id="GFE53436.1"/>
    </source>
</evidence>
<evidence type="ECO:0000313" key="2">
    <source>
        <dbReference type="Proteomes" id="UP001057455"/>
    </source>
</evidence>
<dbReference type="OrthoDB" id="364501at2759"/>
<protein>
    <submittedName>
        <fullName evidence="1">DNAJ domain, putative</fullName>
    </submittedName>
</protein>
<organism evidence="1 2">
    <name type="scientific">Babesia ovis</name>
    <dbReference type="NCBI Taxonomy" id="5869"/>
    <lineage>
        <taxon>Eukaryota</taxon>
        <taxon>Sar</taxon>
        <taxon>Alveolata</taxon>
        <taxon>Apicomplexa</taxon>
        <taxon>Aconoidasida</taxon>
        <taxon>Piroplasmida</taxon>
        <taxon>Babesiidae</taxon>
        <taxon>Babesia</taxon>
    </lineage>
</organism>
<proteinExistence type="predicted"/>
<dbReference type="EMBL" id="BLIY01000006">
    <property type="protein sequence ID" value="GFE53436.1"/>
    <property type="molecule type" value="Genomic_DNA"/>
</dbReference>
<reference evidence="1" key="1">
    <citation type="submission" date="2019-12" db="EMBL/GenBank/DDBJ databases">
        <title>Genome sequence of Babesia ovis.</title>
        <authorList>
            <person name="Yamagishi J."/>
            <person name="Sevinc F."/>
            <person name="Xuan X."/>
        </authorList>
    </citation>
    <scope>NUCLEOTIDE SEQUENCE</scope>
    <source>
        <strain evidence="1">Selcuk</strain>
    </source>
</reference>
<sequence length="139" mass="16160">MEDTIIQDLANIAAGSLSPNSARLRMKEHEQSLTKKMERKRTDVKSTMRVLRQYKNIIASRVDARRTMLLEKKNELDTVMADYRMECRKLAEEDAKELHEFYLWAKDEIVKCAKTAAERAPVEDNTEILKALNIMLKNC</sequence>
<name>A0A9W5T9U9_BABOV</name>
<dbReference type="Proteomes" id="UP001057455">
    <property type="component" value="Unassembled WGS sequence"/>
</dbReference>
<comment type="caution">
    <text evidence="1">The sequence shown here is derived from an EMBL/GenBank/DDBJ whole genome shotgun (WGS) entry which is preliminary data.</text>
</comment>